<evidence type="ECO:0000256" key="2">
    <source>
        <dbReference type="SAM" id="MobiDB-lite"/>
    </source>
</evidence>
<dbReference type="InterPro" id="IPR036291">
    <property type="entry name" value="NAD(P)-bd_dom_sf"/>
</dbReference>
<dbReference type="AlphaFoldDB" id="A0A7C3VHN7"/>
<dbReference type="PANTHER" id="PTHR43318:SF1">
    <property type="entry name" value="POLYSACCHARIDE BIOSYNTHESIS PROTEIN EPSC-RELATED"/>
    <property type="match status" value="1"/>
</dbReference>
<feature type="transmembrane region" description="Helical" evidence="3">
    <location>
        <begin position="94"/>
        <end position="117"/>
    </location>
</feature>
<feature type="compositionally biased region" description="Polar residues" evidence="2">
    <location>
        <begin position="638"/>
        <end position="649"/>
    </location>
</feature>
<comment type="similarity">
    <text evidence="1">Belongs to the polysaccharide synthase family.</text>
</comment>
<dbReference type="InterPro" id="IPR003869">
    <property type="entry name" value="Polysac_CapD-like"/>
</dbReference>
<dbReference type="PANTHER" id="PTHR43318">
    <property type="entry name" value="UDP-N-ACETYLGLUCOSAMINE 4,6-DEHYDRATASE"/>
    <property type="match status" value="1"/>
</dbReference>
<feature type="transmembrane region" description="Helical" evidence="3">
    <location>
        <begin position="61"/>
        <end position="82"/>
    </location>
</feature>
<evidence type="ECO:0000259" key="4">
    <source>
        <dbReference type="Pfam" id="PF02719"/>
    </source>
</evidence>
<dbReference type="InterPro" id="IPR051203">
    <property type="entry name" value="Polysaccharide_Synthase-Rel"/>
</dbReference>
<dbReference type="Pfam" id="PF13727">
    <property type="entry name" value="CoA_binding_3"/>
    <property type="match status" value="1"/>
</dbReference>
<protein>
    <submittedName>
        <fullName evidence="5">Polysaccharide biosynthesis protein</fullName>
    </submittedName>
</protein>
<keyword evidence="3" id="KW-0472">Membrane</keyword>
<keyword evidence="3" id="KW-1133">Transmembrane helix</keyword>
<feature type="domain" description="Polysaccharide biosynthesis protein CapD-like" evidence="4">
    <location>
        <begin position="300"/>
        <end position="585"/>
    </location>
</feature>
<organism evidence="5">
    <name type="scientific">Planktothricoides sp. SpSt-374</name>
    <dbReference type="NCBI Taxonomy" id="2282167"/>
    <lineage>
        <taxon>Bacteria</taxon>
        <taxon>Bacillati</taxon>
        <taxon>Cyanobacteriota</taxon>
        <taxon>Cyanophyceae</taxon>
        <taxon>Oscillatoriophycideae</taxon>
        <taxon>Oscillatoriales</taxon>
        <taxon>Oscillatoriaceae</taxon>
        <taxon>Planktothricoides</taxon>
    </lineage>
</organism>
<keyword evidence="3" id="KW-0812">Transmembrane</keyword>
<feature type="region of interest" description="Disordered" evidence="2">
    <location>
        <begin position="628"/>
        <end position="649"/>
    </location>
</feature>
<evidence type="ECO:0000256" key="3">
    <source>
        <dbReference type="SAM" id="Phobius"/>
    </source>
</evidence>
<sequence length="683" mass="74547">MQHWLIKNLAAAIQTSAASLSRRQKHGLLVSLDIVLFLTAIYGAFGLRFSSAQPWAEVFPYIWLVFLLILIKPLVFMAAGMYRPVLRYAGLEFLFTAAKAVLFSSGAFVLLAYLLQFLQLPRSVLINDALLTLSLVVGARLSIHWFVNTIVSLSRQNQTPERVIIYGAGAAGSQLAQSLAHHHAYKPVAFVDDDSSLQRQMIQGLTVYSPRELFSLIGQKSADSILLAMPSLGWAAKREILERLESLSIPVKTVPCIGDILSGKVCLSEIRDIDIADLLGREEVAPDPELLRSNITGKSVLVTGAGGSIGSELCRQIARQQPKCLVLYELSEFALYTIDMELGETYPHVKRVACLGSVTDDKRLSSTLAKYQVDTVYHAAAYKHVPLVEANPAPGILNNVLGTLTAARTAIECGVPNFVLISTDKAVRPTNVMGATKRVAELIIQALAERTGTTTCFTMVRFGNVLDSSGSVVPRFRKQIAEGKAITVTHPEMTRYFMSIPEAARLVIQAGAMGKGGEIFLLDMGEPVRIYDLAVQMIKLSGLLPKKDIEIKITGLRPGEKLHEELLVDSSTAQSTQHPKIFCAHEPKIHWEFLQPCLELLFDAARANDSGAIRAELQRLVPEYQPSPGDFSLGATPRGSSRFTSVSNTEEVKMTGTGKMRVLGISSNSGDARGSGTEEFKLP</sequence>
<reference evidence="5" key="1">
    <citation type="journal article" date="2020" name="mSystems">
        <title>Genome- and Community-Level Interaction Insights into Carbon Utilization and Element Cycling Functions of Hydrothermarchaeota in Hydrothermal Sediment.</title>
        <authorList>
            <person name="Zhou Z."/>
            <person name="Liu Y."/>
            <person name="Xu W."/>
            <person name="Pan J."/>
            <person name="Luo Z.H."/>
            <person name="Li M."/>
        </authorList>
    </citation>
    <scope>NUCLEOTIDE SEQUENCE [LARGE SCALE GENOMIC DNA]</scope>
    <source>
        <strain evidence="5">SpSt-374</strain>
    </source>
</reference>
<gene>
    <name evidence="5" type="ORF">ENR15_13940</name>
</gene>
<dbReference type="Gene3D" id="3.40.50.720">
    <property type="entry name" value="NAD(P)-binding Rossmann-like Domain"/>
    <property type="match status" value="2"/>
</dbReference>
<evidence type="ECO:0000313" key="5">
    <source>
        <dbReference type="EMBL" id="HGG01714.1"/>
    </source>
</evidence>
<name>A0A7C3VHN7_9CYAN</name>
<dbReference type="Pfam" id="PF02719">
    <property type="entry name" value="Polysacc_synt_2"/>
    <property type="match status" value="1"/>
</dbReference>
<feature type="region of interest" description="Disordered" evidence="2">
    <location>
        <begin position="662"/>
        <end position="683"/>
    </location>
</feature>
<dbReference type="EMBL" id="DSPX01000138">
    <property type="protein sequence ID" value="HGG01714.1"/>
    <property type="molecule type" value="Genomic_DNA"/>
</dbReference>
<comment type="caution">
    <text evidence="5">The sequence shown here is derived from an EMBL/GenBank/DDBJ whole genome shotgun (WGS) entry which is preliminary data.</text>
</comment>
<proteinExistence type="inferred from homology"/>
<evidence type="ECO:0000256" key="1">
    <source>
        <dbReference type="ARBA" id="ARBA00007430"/>
    </source>
</evidence>
<dbReference type="CDD" id="cd05237">
    <property type="entry name" value="UDP_invert_4-6DH_SDR_e"/>
    <property type="match status" value="1"/>
</dbReference>
<accession>A0A7C3VHN7</accession>
<feature type="transmembrane region" description="Helical" evidence="3">
    <location>
        <begin position="28"/>
        <end position="49"/>
    </location>
</feature>
<dbReference type="SUPFAM" id="SSF51735">
    <property type="entry name" value="NAD(P)-binding Rossmann-fold domains"/>
    <property type="match status" value="2"/>
</dbReference>